<dbReference type="Pfam" id="PF01156">
    <property type="entry name" value="IU_nuc_hydro"/>
    <property type="match status" value="1"/>
</dbReference>
<dbReference type="PROSITE" id="PS01247">
    <property type="entry name" value="IUNH"/>
    <property type="match status" value="1"/>
</dbReference>
<dbReference type="GO" id="GO:0045437">
    <property type="term" value="F:uridine nucleosidase activity"/>
    <property type="evidence" value="ECO:0007669"/>
    <property type="project" value="UniProtKB-ARBA"/>
</dbReference>
<name>A0A330GYV1_9HYPH</name>
<dbReference type="GO" id="GO:0006152">
    <property type="term" value="P:purine nucleoside catabolic process"/>
    <property type="evidence" value="ECO:0007669"/>
    <property type="project" value="TreeGrafter"/>
</dbReference>
<sequence>MAKSRIIVDCDPGVDDAIALLLAFASPGEIEIVGITTVNGNVSLPLTTRNALRITAMAGRQDIPVYPGCSRPIILPGHPREPSVHGLDGLGDLGVADATHEAERQHAVDFIIDTVLREPGQITLCPIGPMTNIALALIKEPSIAGKIKAIVLMGGAVFSPGNTATDAEFNIWIDPHAAQVVLSSDIPITMFGLDVTRHATLTQERFERLERGSSPIMKTAIAMMRYYGSGDASLHDPCVTAFLIDPTLFKGVDAAIEVDCDPAGTYGRTRATPIENGAGKDRPTCHVITEVDDERLFQLIDQRLRLL</sequence>
<evidence type="ECO:0000256" key="2">
    <source>
        <dbReference type="ARBA" id="ARBA00023295"/>
    </source>
</evidence>
<protein>
    <submittedName>
        <fullName evidence="4">Nucleoside hydrolase</fullName>
    </submittedName>
</protein>
<dbReference type="GO" id="GO:0005829">
    <property type="term" value="C:cytosol"/>
    <property type="evidence" value="ECO:0007669"/>
    <property type="project" value="TreeGrafter"/>
</dbReference>
<dbReference type="Gene3D" id="3.90.245.10">
    <property type="entry name" value="Ribonucleoside hydrolase-like"/>
    <property type="match status" value="1"/>
</dbReference>
<dbReference type="CDD" id="cd02651">
    <property type="entry name" value="nuc_hydro_IU_UC_XIUA"/>
    <property type="match status" value="1"/>
</dbReference>
<reference evidence="5" key="1">
    <citation type="submission" date="2018-06" db="EMBL/GenBank/DDBJ databases">
        <authorList>
            <person name="Helene L.C."/>
            <person name="Dall'Agnol R."/>
            <person name="Delamuta J.R."/>
            <person name="Hungria M."/>
        </authorList>
    </citation>
    <scope>NUCLEOTIDE SEQUENCE [LARGE SCALE GENOMIC DNA]</scope>
    <source>
        <strain evidence="5">CNPSo 3140</strain>
    </source>
</reference>
<comment type="caution">
    <text evidence="4">The sequence shown here is derived from an EMBL/GenBank/DDBJ whole genome shotgun (WGS) entry which is preliminary data.</text>
</comment>
<dbReference type="EMBL" id="QMBQ01000002">
    <property type="protein sequence ID" value="RAZ78842.1"/>
    <property type="molecule type" value="Genomic_DNA"/>
</dbReference>
<gene>
    <name evidence="4" type="ORF">DPM35_06045</name>
</gene>
<evidence type="ECO:0000313" key="4">
    <source>
        <dbReference type="EMBL" id="RAZ78842.1"/>
    </source>
</evidence>
<keyword evidence="1 4" id="KW-0378">Hydrolase</keyword>
<dbReference type="PANTHER" id="PTHR12304">
    <property type="entry name" value="INOSINE-URIDINE PREFERRING NUCLEOSIDE HYDROLASE"/>
    <property type="match status" value="1"/>
</dbReference>
<dbReference type="SUPFAM" id="SSF53590">
    <property type="entry name" value="Nucleoside hydrolase"/>
    <property type="match status" value="1"/>
</dbReference>
<dbReference type="PANTHER" id="PTHR12304:SF4">
    <property type="entry name" value="URIDINE NUCLEOSIDASE"/>
    <property type="match status" value="1"/>
</dbReference>
<keyword evidence="2" id="KW-0326">Glycosidase</keyword>
<dbReference type="GO" id="GO:0008477">
    <property type="term" value="F:purine nucleosidase activity"/>
    <property type="evidence" value="ECO:0007669"/>
    <property type="project" value="TreeGrafter"/>
</dbReference>
<organism evidence="4 5">
    <name type="scientific">Mesorhizobium atlanticum</name>
    <dbReference type="NCBI Taxonomy" id="2233532"/>
    <lineage>
        <taxon>Bacteria</taxon>
        <taxon>Pseudomonadati</taxon>
        <taxon>Pseudomonadota</taxon>
        <taxon>Alphaproteobacteria</taxon>
        <taxon>Hyphomicrobiales</taxon>
        <taxon>Phyllobacteriaceae</taxon>
        <taxon>Mesorhizobium</taxon>
    </lineage>
</organism>
<dbReference type="InterPro" id="IPR015910">
    <property type="entry name" value="I/U_nuclsd_hydro_CS"/>
</dbReference>
<proteinExistence type="predicted"/>
<evidence type="ECO:0000259" key="3">
    <source>
        <dbReference type="Pfam" id="PF01156"/>
    </source>
</evidence>
<dbReference type="Proteomes" id="UP000251956">
    <property type="component" value="Unassembled WGS sequence"/>
</dbReference>
<keyword evidence="5" id="KW-1185">Reference proteome</keyword>
<dbReference type="InterPro" id="IPR001910">
    <property type="entry name" value="Inosine/uridine_hydrolase_dom"/>
</dbReference>
<feature type="domain" description="Inosine/uridine-preferring nucleoside hydrolase" evidence="3">
    <location>
        <begin position="6"/>
        <end position="297"/>
    </location>
</feature>
<evidence type="ECO:0000313" key="5">
    <source>
        <dbReference type="Proteomes" id="UP000251956"/>
    </source>
</evidence>
<dbReference type="OrthoDB" id="9797882at2"/>
<dbReference type="AlphaFoldDB" id="A0A330GYV1"/>
<accession>A0A330GYV1</accession>
<dbReference type="RefSeq" id="WP_112127065.1">
    <property type="nucleotide sequence ID" value="NZ_QMBQ01000002.1"/>
</dbReference>
<evidence type="ECO:0000256" key="1">
    <source>
        <dbReference type="ARBA" id="ARBA00022801"/>
    </source>
</evidence>
<reference evidence="4 5" key="2">
    <citation type="submission" date="2018-07" db="EMBL/GenBank/DDBJ databases">
        <title>Diversity of Mesorhizobium strains in Brazil.</title>
        <authorList>
            <person name="Helene L.C.F."/>
            <person name="Dall'Agnol R."/>
            <person name="Delamuta J.R.M."/>
            <person name="Hungria M."/>
        </authorList>
    </citation>
    <scope>NUCLEOTIDE SEQUENCE [LARGE SCALE GENOMIC DNA]</scope>
    <source>
        <strain evidence="4 5">CNPSo 3140</strain>
    </source>
</reference>
<dbReference type="InterPro" id="IPR036452">
    <property type="entry name" value="Ribo_hydro-like"/>
</dbReference>
<dbReference type="InterPro" id="IPR023186">
    <property type="entry name" value="IUNH"/>
</dbReference>